<gene>
    <name evidence="2" type="primary">Ogla0085B21.19</name>
</gene>
<name>A0A679BCD0_ORYGL</name>
<protein>
    <submittedName>
        <fullName evidence="2">Uncharacterized protein</fullName>
    </submittedName>
</protein>
<feature type="compositionally biased region" description="Gly residues" evidence="1">
    <location>
        <begin position="27"/>
        <end position="36"/>
    </location>
</feature>
<reference evidence="2" key="1">
    <citation type="submission" date="2018-08" db="EMBL/GenBank/DDBJ databases">
        <title>Oryza glaberrima genomic DNA, chromosome 11, BAC clone:Ogla0085B21.</title>
        <authorList>
            <person name="Wu J."/>
            <person name="Kanamori H."/>
        </authorList>
    </citation>
    <scope>NUCLEOTIDE SEQUENCE</scope>
    <source>
        <strain evidence="2">IRGC104038</strain>
    </source>
</reference>
<proteinExistence type="predicted"/>
<dbReference type="EMBL" id="AP018866">
    <property type="protein sequence ID" value="BBF89624.1"/>
    <property type="molecule type" value="Genomic_DNA"/>
</dbReference>
<evidence type="ECO:0000256" key="1">
    <source>
        <dbReference type="SAM" id="MobiDB-lite"/>
    </source>
</evidence>
<feature type="region of interest" description="Disordered" evidence="1">
    <location>
        <begin position="26"/>
        <end position="116"/>
    </location>
</feature>
<dbReference type="AlphaFoldDB" id="A0A679BCD0"/>
<evidence type="ECO:0000313" key="2">
    <source>
        <dbReference type="EMBL" id="BBF89624.1"/>
    </source>
</evidence>
<sequence length="116" mass="11638">MTYTNFVVDDQNKSYRRGLLSCLGRRPGAGGGGGGSASSAGALPHVSPAPATTKDGGDSGCSADNDGGWWGQPIWHQRGLQAAGPVDAAPVTTAGDGGGRSGAGDDCGRWGRPIRR</sequence>
<accession>A0A679BCD0</accession>
<organism evidence="2">
    <name type="scientific">Oryza glaberrima</name>
    <name type="common">African rice</name>
    <dbReference type="NCBI Taxonomy" id="4538"/>
    <lineage>
        <taxon>Eukaryota</taxon>
        <taxon>Viridiplantae</taxon>
        <taxon>Streptophyta</taxon>
        <taxon>Embryophyta</taxon>
        <taxon>Tracheophyta</taxon>
        <taxon>Spermatophyta</taxon>
        <taxon>Magnoliopsida</taxon>
        <taxon>Liliopsida</taxon>
        <taxon>Poales</taxon>
        <taxon>Poaceae</taxon>
        <taxon>BOP clade</taxon>
        <taxon>Oryzoideae</taxon>
        <taxon>Oryzeae</taxon>
        <taxon>Oryzinae</taxon>
        <taxon>Oryza</taxon>
    </lineage>
</organism>